<dbReference type="SUPFAM" id="SSF81901">
    <property type="entry name" value="HCP-like"/>
    <property type="match status" value="1"/>
</dbReference>
<feature type="repeat" description="PPR" evidence="3">
    <location>
        <begin position="354"/>
        <end position="388"/>
    </location>
</feature>
<name>A0AAN9K023_CANGL</name>
<dbReference type="Proteomes" id="UP001367508">
    <property type="component" value="Unassembled WGS sequence"/>
</dbReference>
<proteinExistence type="inferred from homology"/>
<feature type="repeat" description="PPR" evidence="3">
    <location>
        <begin position="249"/>
        <end position="283"/>
    </location>
</feature>
<gene>
    <name evidence="4" type="ORF">VNO77_41500</name>
</gene>
<organism evidence="4 5">
    <name type="scientific">Canavalia gladiata</name>
    <name type="common">Sword bean</name>
    <name type="synonym">Dolichos gladiatus</name>
    <dbReference type="NCBI Taxonomy" id="3824"/>
    <lineage>
        <taxon>Eukaryota</taxon>
        <taxon>Viridiplantae</taxon>
        <taxon>Streptophyta</taxon>
        <taxon>Embryophyta</taxon>
        <taxon>Tracheophyta</taxon>
        <taxon>Spermatophyta</taxon>
        <taxon>Magnoliopsida</taxon>
        <taxon>eudicotyledons</taxon>
        <taxon>Gunneridae</taxon>
        <taxon>Pentapetalae</taxon>
        <taxon>rosids</taxon>
        <taxon>fabids</taxon>
        <taxon>Fabales</taxon>
        <taxon>Fabaceae</taxon>
        <taxon>Papilionoideae</taxon>
        <taxon>50 kb inversion clade</taxon>
        <taxon>NPAAA clade</taxon>
        <taxon>indigoferoid/millettioid clade</taxon>
        <taxon>Phaseoleae</taxon>
        <taxon>Canavalia</taxon>
    </lineage>
</organism>
<keyword evidence="5" id="KW-1185">Reference proteome</keyword>
<keyword evidence="2" id="KW-0677">Repeat</keyword>
<dbReference type="PANTHER" id="PTHR47941">
    <property type="entry name" value="PENTATRICOPEPTIDE REPEAT-CONTAINING PROTEIN 3, MITOCHONDRIAL"/>
    <property type="match status" value="1"/>
</dbReference>
<accession>A0AAN9K023</accession>
<evidence type="ECO:0000256" key="1">
    <source>
        <dbReference type="ARBA" id="ARBA00007626"/>
    </source>
</evidence>
<feature type="repeat" description="PPR" evidence="3">
    <location>
        <begin position="145"/>
        <end position="179"/>
    </location>
</feature>
<dbReference type="PROSITE" id="PS51375">
    <property type="entry name" value="PPR"/>
    <property type="match status" value="8"/>
</dbReference>
<dbReference type="EMBL" id="JAYMYQ010000010">
    <property type="protein sequence ID" value="KAK7307973.1"/>
    <property type="molecule type" value="Genomic_DNA"/>
</dbReference>
<sequence length="526" mass="61165">MAFRSLFSRYKILSSFFCTLVHHKPSYHHSVSFPTPQVSGSVLPEFVNEISRKLSDHRHPQHDLELSLNPFSGQISTNLVEQVLKRCKNLGFPAHRFFLWAKSIPGFQHSVESFHILVEILGSCKQFAILWDFLIDMRESCYEINSEIFWLIFHAYSRANLPDGAIRSFTRMEEFGIKPTIHDFDKLLYFLCKRKHIKQAQRFFDQAKNHFSVTAKTYSILIGGWGEIGDSEKASELFQVMLEQGCPVDLLAYNTLLGAVCKGGHVDKAKNIFHDMLSKKVEPDAFTYSIFIRSYCDENDMHSAFRVLDRMRRYNLFPNVFTYNCVIKRLCKNENIEEAYQMLDEMISRGVKPDTWSYNAIQAYHCDHCEVSMALKLISRMEKDNCLPDRHTYNMVLKLLIRIGRFDKVTEVWENMGDKKFYPSVSTYSVMIHGFCKKKGKLEEACKYFEMMIDEGIPPYVTTIELLRNRLLGLGLLDHIEILADKMRQSTSCSIQELANIMIGNRTAHNTLRRDEMDIEMDIESD</sequence>
<evidence type="ECO:0008006" key="6">
    <source>
        <dbReference type="Google" id="ProtNLM"/>
    </source>
</evidence>
<dbReference type="Gene3D" id="1.25.40.10">
    <property type="entry name" value="Tetratricopeptide repeat domain"/>
    <property type="match status" value="4"/>
</dbReference>
<dbReference type="NCBIfam" id="TIGR00756">
    <property type="entry name" value="PPR"/>
    <property type="match status" value="6"/>
</dbReference>
<reference evidence="4 5" key="1">
    <citation type="submission" date="2024-01" db="EMBL/GenBank/DDBJ databases">
        <title>The genomes of 5 underutilized Papilionoideae crops provide insights into root nodulation and disease resistanc.</title>
        <authorList>
            <person name="Jiang F."/>
        </authorList>
    </citation>
    <scope>NUCLEOTIDE SEQUENCE [LARGE SCALE GENOMIC DNA]</scope>
    <source>
        <strain evidence="4">LVBAO_FW01</strain>
        <tissue evidence="4">Leaves</tissue>
    </source>
</reference>
<comment type="similarity">
    <text evidence="1">Belongs to the PPR family. P subfamily.</text>
</comment>
<evidence type="ECO:0000313" key="4">
    <source>
        <dbReference type="EMBL" id="KAK7307973.1"/>
    </source>
</evidence>
<dbReference type="Pfam" id="PF13041">
    <property type="entry name" value="PPR_2"/>
    <property type="match status" value="3"/>
</dbReference>
<dbReference type="Pfam" id="PF01535">
    <property type="entry name" value="PPR"/>
    <property type="match status" value="2"/>
</dbReference>
<feature type="repeat" description="PPR" evidence="3">
    <location>
        <begin position="214"/>
        <end position="248"/>
    </location>
</feature>
<dbReference type="AlphaFoldDB" id="A0AAN9K023"/>
<comment type="caution">
    <text evidence="4">The sequence shown here is derived from an EMBL/GenBank/DDBJ whole genome shotgun (WGS) entry which is preliminary data.</text>
</comment>
<feature type="repeat" description="PPR" evidence="3">
    <location>
        <begin position="284"/>
        <end position="318"/>
    </location>
</feature>
<evidence type="ECO:0000256" key="2">
    <source>
        <dbReference type="ARBA" id="ARBA00022737"/>
    </source>
</evidence>
<evidence type="ECO:0000256" key="3">
    <source>
        <dbReference type="PROSITE-ProRule" id="PRU00708"/>
    </source>
</evidence>
<feature type="repeat" description="PPR" evidence="3">
    <location>
        <begin position="319"/>
        <end position="353"/>
    </location>
</feature>
<feature type="repeat" description="PPR" evidence="3">
    <location>
        <begin position="424"/>
        <end position="459"/>
    </location>
</feature>
<evidence type="ECO:0000313" key="5">
    <source>
        <dbReference type="Proteomes" id="UP001367508"/>
    </source>
</evidence>
<protein>
    <recommendedName>
        <fullName evidence="6">Pentatricopeptide repeat-containing protein</fullName>
    </recommendedName>
</protein>
<dbReference type="InterPro" id="IPR011990">
    <property type="entry name" value="TPR-like_helical_dom_sf"/>
</dbReference>
<feature type="repeat" description="PPR" evidence="3">
    <location>
        <begin position="389"/>
        <end position="423"/>
    </location>
</feature>
<dbReference type="InterPro" id="IPR002885">
    <property type="entry name" value="PPR_rpt"/>
</dbReference>